<evidence type="ECO:0000256" key="1">
    <source>
        <dbReference type="SAM" id="MobiDB-lite"/>
    </source>
</evidence>
<evidence type="ECO:0000313" key="3">
    <source>
        <dbReference type="EMBL" id="QIW96095.1"/>
    </source>
</evidence>
<dbReference type="AlphaFoldDB" id="A0A6H0XN14"/>
<evidence type="ECO:0000256" key="2">
    <source>
        <dbReference type="SAM" id="Phobius"/>
    </source>
</evidence>
<sequence>MLLNFDRRRLYIFGSLGLFLLLFIAFYHAPDYVPAEVSRMKTSVSTWLKGTEPSLDDETYKDSPHFNVPTTPPADEEAHVEHAVQPSIDYSETFSQNDKPALQVIGDDKVDVLPPDRASATRAALPSAATKQLPDVNDFVAVLPPIDVISNSADSVQATHSVTPTELPAQHTWSLPVAPVTDHTYSLPEPTKRHTVLETTLATHTRSTVSSPTEAVGQAFDEDKWAR</sequence>
<feature type="compositionally biased region" description="Polar residues" evidence="1">
    <location>
        <begin position="202"/>
        <end position="213"/>
    </location>
</feature>
<dbReference type="Proteomes" id="UP000503462">
    <property type="component" value="Chromosome 1"/>
</dbReference>
<evidence type="ECO:0000313" key="4">
    <source>
        <dbReference type="Proteomes" id="UP000503462"/>
    </source>
</evidence>
<accession>A0A6H0XN14</accession>
<keyword evidence="2" id="KW-0812">Transmembrane</keyword>
<proteinExistence type="predicted"/>
<keyword evidence="2" id="KW-1133">Transmembrane helix</keyword>
<name>A0A6H0XN14_9PEZI</name>
<keyword evidence="2" id="KW-0472">Membrane</keyword>
<feature type="region of interest" description="Disordered" evidence="1">
    <location>
        <begin position="202"/>
        <end position="227"/>
    </location>
</feature>
<feature type="transmembrane region" description="Helical" evidence="2">
    <location>
        <begin position="12"/>
        <end position="29"/>
    </location>
</feature>
<protein>
    <submittedName>
        <fullName evidence="3">Uncharacterized protein</fullName>
    </submittedName>
</protein>
<keyword evidence="4" id="KW-1185">Reference proteome</keyword>
<organism evidence="3 4">
    <name type="scientific">Peltaster fructicola</name>
    <dbReference type="NCBI Taxonomy" id="286661"/>
    <lineage>
        <taxon>Eukaryota</taxon>
        <taxon>Fungi</taxon>
        <taxon>Dikarya</taxon>
        <taxon>Ascomycota</taxon>
        <taxon>Pezizomycotina</taxon>
        <taxon>Dothideomycetes</taxon>
        <taxon>Dothideomycetes incertae sedis</taxon>
        <taxon>Peltaster</taxon>
    </lineage>
</organism>
<gene>
    <name evidence="3" type="ORF">AMS68_001613</name>
</gene>
<dbReference type="EMBL" id="CP051139">
    <property type="protein sequence ID" value="QIW96095.1"/>
    <property type="molecule type" value="Genomic_DNA"/>
</dbReference>
<reference evidence="3 4" key="1">
    <citation type="journal article" date="2016" name="Sci. Rep.">
        <title>Peltaster fructicola genome reveals evolution from an invasive phytopathogen to an ectophytic parasite.</title>
        <authorList>
            <person name="Xu C."/>
            <person name="Chen H."/>
            <person name="Gleason M.L."/>
            <person name="Xu J.R."/>
            <person name="Liu H."/>
            <person name="Zhang R."/>
            <person name="Sun G."/>
        </authorList>
    </citation>
    <scope>NUCLEOTIDE SEQUENCE [LARGE SCALE GENOMIC DNA]</scope>
    <source>
        <strain evidence="3 4">LNHT1506</strain>
    </source>
</reference>